<keyword evidence="15" id="KW-0464">Manganese</keyword>
<dbReference type="GO" id="GO:0008654">
    <property type="term" value="P:phospholipid biosynthetic process"/>
    <property type="evidence" value="ECO:0007669"/>
    <property type="project" value="UniProtKB-KW"/>
</dbReference>
<evidence type="ECO:0000256" key="6">
    <source>
        <dbReference type="ARBA" id="ARBA00022475"/>
    </source>
</evidence>
<evidence type="ECO:0000256" key="16">
    <source>
        <dbReference type="ARBA" id="ARBA00023264"/>
    </source>
</evidence>
<keyword evidence="6" id="KW-1003">Cell membrane</keyword>
<feature type="transmembrane region" description="Helical" evidence="18">
    <location>
        <begin position="23"/>
        <end position="42"/>
    </location>
</feature>
<feature type="transmembrane region" description="Helical" evidence="18">
    <location>
        <begin position="167"/>
        <end position="188"/>
    </location>
</feature>
<dbReference type="AlphaFoldDB" id="A0A6J4PD95"/>
<keyword evidence="14" id="KW-0594">Phospholipid biosynthesis</keyword>
<keyword evidence="9 19" id="KW-0808">Transferase</keyword>
<dbReference type="GO" id="GO:0050520">
    <property type="term" value="F:phosphatidylcholine synthase activity"/>
    <property type="evidence" value="ECO:0007669"/>
    <property type="project" value="UniProtKB-EC"/>
</dbReference>
<evidence type="ECO:0000256" key="3">
    <source>
        <dbReference type="ARBA" id="ARBA00004429"/>
    </source>
</evidence>
<evidence type="ECO:0000256" key="9">
    <source>
        <dbReference type="ARBA" id="ARBA00022679"/>
    </source>
</evidence>
<evidence type="ECO:0000256" key="10">
    <source>
        <dbReference type="ARBA" id="ARBA00022692"/>
    </source>
</evidence>
<dbReference type="GO" id="GO:0005886">
    <property type="term" value="C:plasma membrane"/>
    <property type="evidence" value="ECO:0007669"/>
    <property type="project" value="UniProtKB-SubCell"/>
</dbReference>
<feature type="transmembrane region" description="Helical" evidence="18">
    <location>
        <begin position="223"/>
        <end position="244"/>
    </location>
</feature>
<keyword evidence="11 18" id="KW-1133">Transmembrane helix</keyword>
<comment type="cofactor">
    <cofactor evidence="2">
        <name>Mn(2+)</name>
        <dbReference type="ChEBI" id="CHEBI:29035"/>
    </cofactor>
</comment>
<evidence type="ECO:0000256" key="17">
    <source>
        <dbReference type="ARBA" id="ARBA00033321"/>
    </source>
</evidence>
<evidence type="ECO:0000256" key="15">
    <source>
        <dbReference type="ARBA" id="ARBA00023211"/>
    </source>
</evidence>
<comment type="subcellular location">
    <subcellularLocation>
        <location evidence="3">Cell inner membrane</location>
        <topology evidence="3">Multi-pass membrane protein</topology>
    </subcellularLocation>
</comment>
<evidence type="ECO:0000256" key="13">
    <source>
        <dbReference type="ARBA" id="ARBA00023136"/>
    </source>
</evidence>
<evidence type="ECO:0000256" key="11">
    <source>
        <dbReference type="ARBA" id="ARBA00022989"/>
    </source>
</evidence>
<keyword evidence="8" id="KW-0997">Cell inner membrane</keyword>
<keyword evidence="16" id="KW-1208">Phospholipid metabolism</keyword>
<dbReference type="EMBL" id="CADCVB010000023">
    <property type="protein sequence ID" value="CAA9410260.1"/>
    <property type="molecule type" value="Genomic_DNA"/>
</dbReference>
<feature type="transmembrane region" description="Helical" evidence="18">
    <location>
        <begin position="143"/>
        <end position="161"/>
    </location>
</feature>
<evidence type="ECO:0000256" key="2">
    <source>
        <dbReference type="ARBA" id="ARBA00001936"/>
    </source>
</evidence>
<evidence type="ECO:0000256" key="14">
    <source>
        <dbReference type="ARBA" id="ARBA00023209"/>
    </source>
</evidence>
<dbReference type="PIRSF" id="PIRSF000851">
    <property type="entry name" value="PcS"/>
    <property type="match status" value="1"/>
</dbReference>
<evidence type="ECO:0000256" key="5">
    <source>
        <dbReference type="ARBA" id="ARBA00015623"/>
    </source>
</evidence>
<evidence type="ECO:0000256" key="8">
    <source>
        <dbReference type="ARBA" id="ARBA00022519"/>
    </source>
</evidence>
<dbReference type="Pfam" id="PF01066">
    <property type="entry name" value="CDP-OH_P_transf"/>
    <property type="match status" value="1"/>
</dbReference>
<evidence type="ECO:0000313" key="19">
    <source>
        <dbReference type="EMBL" id="CAA9410260.1"/>
    </source>
</evidence>
<evidence type="ECO:0000256" key="12">
    <source>
        <dbReference type="ARBA" id="ARBA00023098"/>
    </source>
</evidence>
<evidence type="ECO:0000256" key="1">
    <source>
        <dbReference type="ARBA" id="ARBA00000958"/>
    </source>
</evidence>
<dbReference type="InterPro" id="IPR000462">
    <property type="entry name" value="CDP-OH_P_trans"/>
</dbReference>
<keyword evidence="12" id="KW-0443">Lipid metabolism</keyword>
<dbReference type="InterPro" id="IPR026027">
    <property type="entry name" value="PcS"/>
</dbReference>
<keyword evidence="13 18" id="KW-0472">Membrane</keyword>
<evidence type="ECO:0000256" key="18">
    <source>
        <dbReference type="SAM" id="Phobius"/>
    </source>
</evidence>
<dbReference type="Gene3D" id="1.20.120.1760">
    <property type="match status" value="1"/>
</dbReference>
<name>A0A6J4PD95_9ACTN</name>
<sequence length="257" mass="28494">MEDLDAQGTVTVSPWLRLRASAVHLYTASGAVLTLLILIAAYNGNTVAALWLVLATLIIDSTDGLLARRFRVKELLPGFDGGLLDNIVDYMTYVLAPILLLWSAGYLPSGTFGVVLAALPILASSYQFCRVDAKTGDEAETDHFFLGFPSYWNIAAFYVIIFDPGTVTVGAILLVCSLLVFVPIRYVYPSRTLAFRKLTITLTALWLLSYVAILVQMPDPDPVLRTLSLLYLVYYFGVSFYISWKMLKDRRTAREAA</sequence>
<feature type="transmembrane region" description="Helical" evidence="18">
    <location>
        <begin position="200"/>
        <end position="217"/>
    </location>
</feature>
<keyword evidence="7" id="KW-0444">Lipid biosynthesis</keyword>
<protein>
    <recommendedName>
        <fullName evidence="5">Phosphatidylcholine synthase</fullName>
        <ecNumber evidence="4">2.7.8.24</ecNumber>
    </recommendedName>
    <alternativeName>
        <fullName evidence="17">CDP-diglyceride-choline O-phosphatidyltransferase</fullName>
    </alternativeName>
</protein>
<dbReference type="InterPro" id="IPR043130">
    <property type="entry name" value="CDP-OH_PTrfase_TM_dom"/>
</dbReference>
<comment type="catalytic activity">
    <reaction evidence="1">
        <text>a CDP-1,2-diacyl-sn-glycerol + choline = a 1,2-diacyl-sn-glycero-3-phosphocholine + CMP + H(+)</text>
        <dbReference type="Rhea" id="RHEA:14597"/>
        <dbReference type="ChEBI" id="CHEBI:15354"/>
        <dbReference type="ChEBI" id="CHEBI:15378"/>
        <dbReference type="ChEBI" id="CHEBI:57643"/>
        <dbReference type="ChEBI" id="CHEBI:58332"/>
        <dbReference type="ChEBI" id="CHEBI:60377"/>
        <dbReference type="EC" id="2.7.8.24"/>
    </reaction>
</comment>
<evidence type="ECO:0000256" key="7">
    <source>
        <dbReference type="ARBA" id="ARBA00022516"/>
    </source>
</evidence>
<feature type="transmembrane region" description="Helical" evidence="18">
    <location>
        <begin position="48"/>
        <end position="66"/>
    </location>
</feature>
<reference evidence="19" key="1">
    <citation type="submission" date="2020-02" db="EMBL/GenBank/DDBJ databases">
        <authorList>
            <person name="Meier V. D."/>
        </authorList>
    </citation>
    <scope>NUCLEOTIDE SEQUENCE</scope>
    <source>
        <strain evidence="19">AVDCRST_MAG78</strain>
    </source>
</reference>
<accession>A0A6J4PD95</accession>
<proteinExistence type="predicted"/>
<gene>
    <name evidence="19" type="ORF">AVDCRST_MAG78-358</name>
</gene>
<keyword evidence="10 18" id="KW-0812">Transmembrane</keyword>
<organism evidence="19">
    <name type="scientific">uncultured Rubrobacteraceae bacterium</name>
    <dbReference type="NCBI Taxonomy" id="349277"/>
    <lineage>
        <taxon>Bacteria</taxon>
        <taxon>Bacillati</taxon>
        <taxon>Actinomycetota</taxon>
        <taxon>Rubrobacteria</taxon>
        <taxon>Rubrobacterales</taxon>
        <taxon>Rubrobacteraceae</taxon>
        <taxon>environmental samples</taxon>
    </lineage>
</organism>
<dbReference type="EC" id="2.7.8.24" evidence="4"/>
<evidence type="ECO:0000256" key="4">
    <source>
        <dbReference type="ARBA" id="ARBA00013195"/>
    </source>
</evidence>